<dbReference type="EMBL" id="PRDG01000001">
    <property type="protein sequence ID" value="MBP2622533.1"/>
    <property type="molecule type" value="Genomic_DNA"/>
</dbReference>
<comment type="caution">
    <text evidence="3">The sequence shown here is derived from an EMBL/GenBank/DDBJ whole genome shotgun (WGS) entry which is preliminary data.</text>
</comment>
<evidence type="ECO:0000256" key="1">
    <source>
        <dbReference type="SAM" id="MobiDB-lite"/>
    </source>
</evidence>
<dbReference type="Pfam" id="PF12695">
    <property type="entry name" value="Abhydrolase_5"/>
    <property type="match status" value="1"/>
</dbReference>
<accession>A0ABS5B217</accession>
<evidence type="ECO:0000313" key="3">
    <source>
        <dbReference type="EMBL" id="MBP2622533.1"/>
    </source>
</evidence>
<gene>
    <name evidence="3" type="ORF">C4K46_01115</name>
</gene>
<dbReference type="InterPro" id="IPR029059">
    <property type="entry name" value="AB_hydrolase_5"/>
</dbReference>
<keyword evidence="3" id="KW-0378">Hydrolase</keyword>
<dbReference type="InterPro" id="IPR029058">
    <property type="entry name" value="AB_hydrolase_fold"/>
</dbReference>
<evidence type="ECO:0000259" key="2">
    <source>
        <dbReference type="Pfam" id="PF12695"/>
    </source>
</evidence>
<feature type="region of interest" description="Disordered" evidence="1">
    <location>
        <begin position="1"/>
        <end position="24"/>
    </location>
</feature>
<proteinExistence type="predicted"/>
<evidence type="ECO:0000313" key="4">
    <source>
        <dbReference type="Proteomes" id="UP001519296"/>
    </source>
</evidence>
<name>A0ABS5B217_9STRE</name>
<keyword evidence="4" id="KW-1185">Reference proteome</keyword>
<reference evidence="3 4" key="1">
    <citation type="submission" date="2018-02" db="EMBL/GenBank/DDBJ databases">
        <title>Draft genome sequence of Streptococcus oricebi CCUG 70868T type strain.</title>
        <authorList>
            <person name="Mendez V."/>
            <person name="Salva-Serra F."/>
            <person name="Jaen-Luchoro D."/>
            <person name="Gonzales-Siles L."/>
            <person name="Karlsson R."/>
            <person name="Engstrom-Jakobsson H."/>
            <person name="Busquets A."/>
            <person name="Gomila M."/>
            <person name="Pineiro-Iglesias B."/>
            <person name="Bennasar-Figueras A."/>
            <person name="Seeger M."/>
            <person name="Moore E."/>
        </authorList>
    </citation>
    <scope>NUCLEOTIDE SEQUENCE [LARGE SCALE GENOMIC DNA]</scope>
    <source>
        <strain evidence="3 4">CCUG 70868</strain>
    </source>
</reference>
<dbReference type="GO" id="GO:0016787">
    <property type="term" value="F:hydrolase activity"/>
    <property type="evidence" value="ECO:0007669"/>
    <property type="project" value="UniProtKB-KW"/>
</dbReference>
<sequence length="219" mass="23535">MASYPAESRAQASLKAGKAQENSQSFVFKGDPKKPAFILYPGALVDPVSYAQLAQDLAKEGYSSYIIRPFLHLPVLSSQAALDLIKKEGLKPQQVYLAGHSLGGVVASSNSLKLMEQKQGPKGLVLLASYPAASNDLSQSQLPVLSLTASQDKIINWTNYQAAKKRLPKDSQYIEIPGGNHSGFGLYGQQAGDGQPTISNLDQQKAISKAILDFIKSQD</sequence>
<feature type="domain" description="Alpha/beta hydrolase fold-5" evidence="2">
    <location>
        <begin position="37"/>
        <end position="204"/>
    </location>
</feature>
<organism evidence="3 4">
    <name type="scientific">Streptococcus oricebi</name>
    <dbReference type="NCBI Taxonomy" id="1547447"/>
    <lineage>
        <taxon>Bacteria</taxon>
        <taxon>Bacillati</taxon>
        <taxon>Bacillota</taxon>
        <taxon>Bacilli</taxon>
        <taxon>Lactobacillales</taxon>
        <taxon>Streptococcaceae</taxon>
        <taxon>Streptococcus</taxon>
    </lineage>
</organism>
<protein>
    <submittedName>
        <fullName evidence="3">Alpha/beta hydrolase</fullName>
    </submittedName>
</protein>
<dbReference type="Gene3D" id="3.40.50.1820">
    <property type="entry name" value="alpha/beta hydrolase"/>
    <property type="match status" value="1"/>
</dbReference>
<dbReference type="Proteomes" id="UP001519296">
    <property type="component" value="Unassembled WGS sequence"/>
</dbReference>
<dbReference type="SUPFAM" id="SSF53474">
    <property type="entry name" value="alpha/beta-Hydrolases"/>
    <property type="match status" value="1"/>
</dbReference>